<keyword evidence="3" id="KW-1185">Reference proteome</keyword>
<name>A0A016TIM0_9BILA</name>
<reference evidence="3" key="1">
    <citation type="journal article" date="2015" name="Nat. Genet.">
        <title>The genome and transcriptome of the zoonotic hookworm Ancylostoma ceylanicum identify infection-specific gene families.</title>
        <authorList>
            <person name="Schwarz E.M."/>
            <person name="Hu Y."/>
            <person name="Antoshechkin I."/>
            <person name="Miller M.M."/>
            <person name="Sternberg P.W."/>
            <person name="Aroian R.V."/>
        </authorList>
    </citation>
    <scope>NUCLEOTIDE SEQUENCE</scope>
    <source>
        <strain evidence="3">HY135</strain>
    </source>
</reference>
<dbReference type="InterPro" id="IPR036691">
    <property type="entry name" value="Endo/exonu/phosph_ase_sf"/>
</dbReference>
<feature type="domain" description="Reverse transcriptase" evidence="1">
    <location>
        <begin position="206"/>
        <end position="360"/>
    </location>
</feature>
<proteinExistence type="predicted"/>
<dbReference type="CDD" id="cd01650">
    <property type="entry name" value="RT_nLTR_like"/>
    <property type="match status" value="1"/>
</dbReference>
<dbReference type="Gene3D" id="3.60.10.10">
    <property type="entry name" value="Endonuclease/exonuclease/phosphatase"/>
    <property type="match status" value="1"/>
</dbReference>
<comment type="caution">
    <text evidence="2">The sequence shown here is derived from an EMBL/GenBank/DDBJ whole genome shotgun (WGS) entry which is preliminary data.</text>
</comment>
<evidence type="ECO:0000313" key="2">
    <source>
        <dbReference type="EMBL" id="EYC02502.1"/>
    </source>
</evidence>
<dbReference type="PANTHER" id="PTHR19446">
    <property type="entry name" value="REVERSE TRANSCRIPTASES"/>
    <property type="match status" value="1"/>
</dbReference>
<dbReference type="SUPFAM" id="SSF56219">
    <property type="entry name" value="DNase I-like"/>
    <property type="match status" value="1"/>
</dbReference>
<sequence length="366" mass="41859">MLCTFNARTVSTNADLHALLKAAGRIKFHVIALQETKSKKSEVRQLNDGILIIVERSFRREMLEVLAILRLHLPRRKSISIINCCSPTVTADESELDTSYERLEDVIHNEKSFYKFVVGDFNAQLAKAEDDEYRIGRFGLGDRNESSNRLASLSSAARLFMALTAYQPISCELEDIIYMLRNVCHHISKRKESRTSGTSLTVLILKKGDREDLRNYRPICLLSVLYKLLRRSFSREYREAQPQEQAGFRQGFSCMDNNQTVSRVVEVCREYRLLLILTFIDYEKAFDSVETNAILSALVDQGVDASYVRTLADCYRQCSTTVQLFQRPITIPIAKGMRQGDTISPKPFTAALQWAMKSLNWDERGI</sequence>
<dbReference type="OrthoDB" id="410104at2759"/>
<protein>
    <recommendedName>
        <fullName evidence="1">Reverse transcriptase domain-containing protein</fullName>
    </recommendedName>
</protein>
<dbReference type="AlphaFoldDB" id="A0A016TIM0"/>
<dbReference type="Pfam" id="PF00078">
    <property type="entry name" value="RVT_1"/>
    <property type="match status" value="1"/>
</dbReference>
<accession>A0A016TIM0</accession>
<dbReference type="Proteomes" id="UP000024635">
    <property type="component" value="Unassembled WGS sequence"/>
</dbReference>
<dbReference type="EMBL" id="JARK01001435">
    <property type="protein sequence ID" value="EYC02502.1"/>
    <property type="molecule type" value="Genomic_DNA"/>
</dbReference>
<evidence type="ECO:0000313" key="3">
    <source>
        <dbReference type="Proteomes" id="UP000024635"/>
    </source>
</evidence>
<gene>
    <name evidence="2" type="primary">Acey_s0099.g3152</name>
    <name evidence="2" type="ORF">Y032_0099g3152</name>
</gene>
<organism evidence="2 3">
    <name type="scientific">Ancylostoma ceylanicum</name>
    <dbReference type="NCBI Taxonomy" id="53326"/>
    <lineage>
        <taxon>Eukaryota</taxon>
        <taxon>Metazoa</taxon>
        <taxon>Ecdysozoa</taxon>
        <taxon>Nematoda</taxon>
        <taxon>Chromadorea</taxon>
        <taxon>Rhabditida</taxon>
        <taxon>Rhabditina</taxon>
        <taxon>Rhabditomorpha</taxon>
        <taxon>Strongyloidea</taxon>
        <taxon>Ancylostomatidae</taxon>
        <taxon>Ancylostomatinae</taxon>
        <taxon>Ancylostoma</taxon>
    </lineage>
</organism>
<dbReference type="InterPro" id="IPR000477">
    <property type="entry name" value="RT_dom"/>
</dbReference>
<evidence type="ECO:0000259" key="1">
    <source>
        <dbReference type="Pfam" id="PF00078"/>
    </source>
</evidence>